<accession>A0AAX4HAP7</accession>
<dbReference type="Proteomes" id="UP001338582">
    <property type="component" value="Chromosome 3"/>
</dbReference>
<dbReference type="SUPFAM" id="SSF48371">
    <property type="entry name" value="ARM repeat"/>
    <property type="match status" value="1"/>
</dbReference>
<dbReference type="PROSITE" id="PS50290">
    <property type="entry name" value="PI3_4_KINASE_3"/>
    <property type="match status" value="1"/>
</dbReference>
<feature type="domain" description="PI3K/PI4K catalytic" evidence="8">
    <location>
        <begin position="1631"/>
        <end position="1914"/>
    </location>
</feature>
<evidence type="ECO:0000256" key="3">
    <source>
        <dbReference type="ARBA" id="ARBA00012169"/>
    </source>
</evidence>
<evidence type="ECO:0000256" key="1">
    <source>
        <dbReference type="ARBA" id="ARBA00001686"/>
    </source>
</evidence>
<dbReference type="Gene3D" id="3.30.1010.10">
    <property type="entry name" value="Phosphatidylinositol 3-kinase Catalytic Subunit, Chain A, domain 4"/>
    <property type="match status" value="1"/>
</dbReference>
<keyword evidence="4" id="KW-0808">Transferase</keyword>
<dbReference type="Pfam" id="PF00613">
    <property type="entry name" value="PI3Ka"/>
    <property type="match status" value="1"/>
</dbReference>
<dbReference type="PROSITE" id="PS51545">
    <property type="entry name" value="PIK_HELICAL"/>
    <property type="match status" value="1"/>
</dbReference>
<dbReference type="RefSeq" id="XP_062878015.1">
    <property type="nucleotide sequence ID" value="XM_063021945.1"/>
</dbReference>
<dbReference type="GO" id="GO:0005737">
    <property type="term" value="C:cytoplasm"/>
    <property type="evidence" value="ECO:0007669"/>
    <property type="project" value="TreeGrafter"/>
</dbReference>
<dbReference type="GeneID" id="88174020"/>
<dbReference type="InterPro" id="IPR000403">
    <property type="entry name" value="PI3/4_kinase_cat_dom"/>
</dbReference>
<dbReference type="SMART" id="SM00146">
    <property type="entry name" value="PI3Kc"/>
    <property type="match status" value="1"/>
</dbReference>
<dbReference type="InterPro" id="IPR036940">
    <property type="entry name" value="PI3/4_kinase_cat_sf"/>
</dbReference>
<dbReference type="PANTHER" id="PTHR10048:SF15">
    <property type="entry name" value="PHOSPHATIDYLINOSITOL 4-KINASE ALPHA"/>
    <property type="match status" value="1"/>
</dbReference>
<dbReference type="GO" id="GO:0046854">
    <property type="term" value="P:phosphatidylinositol phosphate biosynthetic process"/>
    <property type="evidence" value="ECO:0007669"/>
    <property type="project" value="InterPro"/>
</dbReference>
<dbReference type="InterPro" id="IPR016024">
    <property type="entry name" value="ARM-type_fold"/>
</dbReference>
<comment type="catalytic activity">
    <reaction evidence="1">
        <text>a 1,2-diacyl-sn-glycero-3-phospho-(1D-myo-inositol) + ATP = a 1,2-diacyl-sn-glycero-3-phospho-(1D-myo-inositol 4-phosphate) + ADP + H(+)</text>
        <dbReference type="Rhea" id="RHEA:19877"/>
        <dbReference type="ChEBI" id="CHEBI:15378"/>
        <dbReference type="ChEBI" id="CHEBI:30616"/>
        <dbReference type="ChEBI" id="CHEBI:57880"/>
        <dbReference type="ChEBI" id="CHEBI:58178"/>
        <dbReference type="ChEBI" id="CHEBI:456216"/>
        <dbReference type="EC" id="2.7.1.67"/>
    </reaction>
</comment>
<dbReference type="GO" id="GO:0004430">
    <property type="term" value="F:1-phosphatidylinositol 4-kinase activity"/>
    <property type="evidence" value="ECO:0007669"/>
    <property type="project" value="UniProtKB-EC"/>
</dbReference>
<evidence type="ECO:0000256" key="5">
    <source>
        <dbReference type="ARBA" id="ARBA00022741"/>
    </source>
</evidence>
<keyword evidence="5" id="KW-0547">Nucleotide-binding</keyword>
<dbReference type="SUPFAM" id="SSF56112">
    <property type="entry name" value="Protein kinase-like (PK-like)"/>
    <property type="match status" value="1"/>
</dbReference>
<dbReference type="PROSITE" id="PS00915">
    <property type="entry name" value="PI3_4_KINASE_1"/>
    <property type="match status" value="1"/>
</dbReference>
<evidence type="ECO:0000256" key="2">
    <source>
        <dbReference type="ARBA" id="ARBA00006209"/>
    </source>
</evidence>
<sequence>MDYLGVKRGDIRAEAYARLAALAALAPLTLKDVTSQLQASLKERLKGSTGVISLAEWEVLVAFCDATADSVNSTLGVAEDYENVALKLRKYLVDLPQFKFSRAVHKQLNSNSVTVPWIVLASKLTAALVNLSFTCDGELLETVVDTFTVFFERLFHDSDFHSEQYYSLMGFITALEHKPRFFTRSKISFKIFYLLESCIDNTQFMLSAELIEHRSREPENGNADVSLVSDSSDVPPIAFIQALSSLMAAIASSIVGDEENSLMLYILNRIAADKSIASSHAPEYLTNSELPSNGSTYIHSNATLESIFSVVAEPQLNSSSSTLNLSNDLLEFLNCLSEMALKKLDLLDRGEPYIVYSTISRLKLGYTAKSKLLSVVVCGVLTASVELEAVRRFFQTSVRIYDTMLDPQLGVSVIQLGSILVFKDPAIGSSLTRALTSLIANPRLSLAQCQGMSKSVGLASRALSQDAVVTTIYALTNLLFVGNDGLQLQARSRKGSGLRTVSDAGSRSSASANPNRLIRNNTLSKTRSNTSISGQHYDFSEADYQKVCLNAVTAIGEIVAACGDESVSILAATLLSQKVLKINAIFAPSLLTGLISCAPYLPQKEFIVMVRLLHKLSLDAFHNNDRELLDAFSDARIKLAQILKPESELYFVYLSEILSAIISRGDVQVLDHHRPHDEISAIGDQIALYLKPLAALLPDVHKGQKPLKVEDNQILFLFRNIWFNMVVHGFSIKSPQTKALGNELERIAYNTPPLASELSWNRTETSLELNTVLRRGSSNHNVKDHRNIVGDVLEIPRTMSYSKLMFLAATLYVESLRVKSGNCYTILEYFTDPSMKTSDIEKYLGPIAYRINKDFINLVHCGADKQFSAQNIAEQLTSMLTLCCSGLEKLQIAAFTCSELLIKNVPSSLCHHRSLFALFDLLSLLHDSVLDAEINQYNPTFVFRAQKTGITLKLPDSYDWRYSTFNKFHSEAKKWVKLILLKCNFDTKSLIQAYVSGLDRFQSNKKIQFGVSFALEMAGMIAATDRELINLPWLARDSTVNLLPPVISQLTWRSNFINDLLDRVSLHTSEGRLKALADLRLQVLSFQAMVDAGETRFSVKDITDILSEIAGYALVQDSDLAELIRYLVEIPFKVFESVSMRASASIWGAVIKERPNLSVLLISEITKCWETSIKLKQGVFTRACDLSDPEYSKMEFLPSDYEHASKVAAGVNKTFQPHLEIIKLLASNFEATMNQSDHLLKIFTRFVTTGLRNIISGSLHPFARFVRFELVRFAFDVLDYHAKLGSRSCRRLTELIFDSALSWFKAKSHYPFGGNVLKVKADYTLLKEVAKILKTVDTFNKELLEIKKSLLTLFMDDEISKISVWLDCVDPVDSSGTYTNETIKDSHVVRAYSIDPQLALNLAHRYKIRNLDIVLQKLILENPIPAIPYADAVQYFIGINAGQNMPLYTLLFWEPLSPVDAITLFLPPFGSNSFILQYTMRSLEHHDVNLTFFYVPQIVQSLRYDSKGYVQKFILETALVSQLFAHQIIWNMLANSYKDEEATQPDSLKPRLDEIQELMLASFSEEDLGFYKREFGFFSEVTSISGKLKPYIKKSKAEKKIKIDEEMAKIVLRPGVYLPSNPDGVLIDINRRSGRPLQSHAKAPYMATFKIKKEVEDVDEYGRVIKVPIEKWQSAIFKVGDDCRQDVLALQMISVFRTIWLNAGLDLYVFPNRVTATAPGCGVIDVLPNSTSRDMLGREAVNGLYEYYITKFGPETSIEFQKARNNLVRSLAGYSIISYLLQFKDRHNGNIMYDDQGHVLHIDFGFCFDIVPGGVKFEVAPFKLTREMVMVLGGSNETQAFRRFQELCIKGYLACRPYMETIVRCINPMLESGMPCFKEQTIRKLRKRFVPNKSEKDAAEHFRGLIKKAYESYYTAGYDEFQRITNGIPY</sequence>
<keyword evidence="11" id="KW-1185">Reference proteome</keyword>
<comment type="similarity">
    <text evidence="2">Belongs to the PI3/PI4-kinase family. Type III PI4K subfamily.</text>
</comment>
<dbReference type="InterPro" id="IPR011009">
    <property type="entry name" value="Kinase-like_dom_sf"/>
</dbReference>
<dbReference type="EMBL" id="CP138896">
    <property type="protein sequence ID" value="WPK25633.1"/>
    <property type="molecule type" value="Genomic_DNA"/>
</dbReference>
<dbReference type="Gene3D" id="1.10.1070.11">
    <property type="entry name" value="Phosphatidylinositol 3-/4-kinase, catalytic domain"/>
    <property type="match status" value="1"/>
</dbReference>
<dbReference type="Pfam" id="PF19274">
    <property type="entry name" value="PI4K_N"/>
    <property type="match status" value="1"/>
</dbReference>
<evidence type="ECO:0000256" key="4">
    <source>
        <dbReference type="ARBA" id="ARBA00022679"/>
    </source>
</evidence>
<evidence type="ECO:0000256" key="6">
    <source>
        <dbReference type="ARBA" id="ARBA00022777"/>
    </source>
</evidence>
<dbReference type="GO" id="GO:0005524">
    <property type="term" value="F:ATP binding"/>
    <property type="evidence" value="ECO:0007669"/>
    <property type="project" value="UniProtKB-KW"/>
</dbReference>
<dbReference type="InterPro" id="IPR042236">
    <property type="entry name" value="PI3K_accessory_sf"/>
</dbReference>
<dbReference type="FunFam" id="1.10.1070.11:FF:000022">
    <property type="entry name" value="Phosphatidylinositol 4-kinase stt4"/>
    <property type="match status" value="1"/>
</dbReference>
<dbReference type="InterPro" id="IPR045495">
    <property type="entry name" value="PI4K_N"/>
</dbReference>
<dbReference type="FunFam" id="1.25.40.70:FF:000011">
    <property type="entry name" value="Phosphatidylinositol 4-kinase alpha"/>
    <property type="match status" value="1"/>
</dbReference>
<dbReference type="InterPro" id="IPR015433">
    <property type="entry name" value="PI3/4_kinase"/>
</dbReference>
<evidence type="ECO:0000256" key="7">
    <source>
        <dbReference type="ARBA" id="ARBA00022840"/>
    </source>
</evidence>
<reference evidence="10 11" key="1">
    <citation type="submission" date="2023-10" db="EMBL/GenBank/DDBJ databases">
        <title>Draft Genome Sequence of Candida saopaulonensis from a very Premature Infant with Sepsis.</title>
        <authorList>
            <person name="Ning Y."/>
            <person name="Dai R."/>
            <person name="Xiao M."/>
            <person name="Xu Y."/>
            <person name="Yan Q."/>
            <person name="Zhang L."/>
        </authorList>
    </citation>
    <scope>NUCLEOTIDE SEQUENCE [LARGE SCALE GENOMIC DNA]</scope>
    <source>
        <strain evidence="10 11">19XY460</strain>
    </source>
</reference>
<evidence type="ECO:0000313" key="10">
    <source>
        <dbReference type="EMBL" id="WPK25633.1"/>
    </source>
</evidence>
<dbReference type="Pfam" id="PF00454">
    <property type="entry name" value="PI3_PI4_kinase"/>
    <property type="match status" value="1"/>
</dbReference>
<dbReference type="GO" id="GO:0005886">
    <property type="term" value="C:plasma membrane"/>
    <property type="evidence" value="ECO:0007669"/>
    <property type="project" value="TreeGrafter"/>
</dbReference>
<dbReference type="InterPro" id="IPR001263">
    <property type="entry name" value="PI3K_accessory_dom"/>
</dbReference>
<evidence type="ECO:0000313" key="11">
    <source>
        <dbReference type="Proteomes" id="UP001338582"/>
    </source>
</evidence>
<keyword evidence="7" id="KW-0067">ATP-binding</keyword>
<dbReference type="InterPro" id="IPR018936">
    <property type="entry name" value="PI3/4_kinase_CS"/>
</dbReference>
<dbReference type="SMART" id="SM00145">
    <property type="entry name" value="PI3Ka"/>
    <property type="match status" value="1"/>
</dbReference>
<dbReference type="FunFam" id="3.30.1010.10:FF:000014">
    <property type="entry name" value="Phosphatidylinositol 4-kinase STT4"/>
    <property type="match status" value="1"/>
</dbReference>
<dbReference type="Gene3D" id="1.25.40.70">
    <property type="entry name" value="Phosphatidylinositol 3-kinase, accessory domain (PIK)"/>
    <property type="match status" value="1"/>
</dbReference>
<evidence type="ECO:0000259" key="9">
    <source>
        <dbReference type="PROSITE" id="PS51545"/>
    </source>
</evidence>
<proteinExistence type="inferred from homology"/>
<evidence type="ECO:0000259" key="8">
    <source>
        <dbReference type="PROSITE" id="PS50290"/>
    </source>
</evidence>
<keyword evidence="6" id="KW-0418">Kinase</keyword>
<dbReference type="EC" id="2.7.1.67" evidence="3"/>
<dbReference type="CDD" id="cd05167">
    <property type="entry name" value="PI4Kc_III_alpha"/>
    <property type="match status" value="1"/>
</dbReference>
<dbReference type="GO" id="GO:0048015">
    <property type="term" value="P:phosphatidylinositol-mediated signaling"/>
    <property type="evidence" value="ECO:0007669"/>
    <property type="project" value="TreeGrafter"/>
</dbReference>
<dbReference type="PROSITE" id="PS00916">
    <property type="entry name" value="PI3_4_KINASE_2"/>
    <property type="match status" value="1"/>
</dbReference>
<dbReference type="PANTHER" id="PTHR10048">
    <property type="entry name" value="PHOSPHATIDYLINOSITOL KINASE"/>
    <property type="match status" value="1"/>
</dbReference>
<name>A0AAX4HAP7_9ASCO</name>
<feature type="domain" description="PIK helical" evidence="9">
    <location>
        <begin position="1374"/>
        <end position="1558"/>
    </location>
</feature>
<dbReference type="KEGG" id="asau:88174020"/>
<organism evidence="10 11">
    <name type="scientific">Australozyma saopauloensis</name>
    <dbReference type="NCBI Taxonomy" id="291208"/>
    <lineage>
        <taxon>Eukaryota</taxon>
        <taxon>Fungi</taxon>
        <taxon>Dikarya</taxon>
        <taxon>Ascomycota</taxon>
        <taxon>Saccharomycotina</taxon>
        <taxon>Pichiomycetes</taxon>
        <taxon>Metschnikowiaceae</taxon>
        <taxon>Australozyma</taxon>
    </lineage>
</organism>
<protein>
    <recommendedName>
        <fullName evidence="3">1-phosphatidylinositol 4-kinase</fullName>
        <ecNumber evidence="3">2.7.1.67</ecNumber>
    </recommendedName>
</protein>
<gene>
    <name evidence="10" type="ORF">PUMCH_002956</name>
</gene>